<keyword evidence="1" id="KW-1133">Transmembrane helix</keyword>
<feature type="transmembrane region" description="Helical" evidence="1">
    <location>
        <begin position="112"/>
        <end position="132"/>
    </location>
</feature>
<feature type="transmembrane region" description="Helical" evidence="1">
    <location>
        <begin position="326"/>
        <end position="346"/>
    </location>
</feature>
<dbReference type="PATRIC" id="fig|1173020.3.peg.5687"/>
<keyword evidence="4" id="KW-1185">Reference proteome</keyword>
<feature type="domain" description="DUF2157" evidence="2">
    <location>
        <begin position="16"/>
        <end position="161"/>
    </location>
</feature>
<feature type="transmembrane region" description="Helical" evidence="1">
    <location>
        <begin position="81"/>
        <end position="100"/>
    </location>
</feature>
<dbReference type="eggNOG" id="COG4872">
    <property type="taxonomic scope" value="Bacteria"/>
</dbReference>
<feature type="transmembrane region" description="Helical" evidence="1">
    <location>
        <begin position="48"/>
        <end position="69"/>
    </location>
</feature>
<feature type="transmembrane region" description="Helical" evidence="1">
    <location>
        <begin position="293"/>
        <end position="314"/>
    </location>
</feature>
<feature type="transmembrane region" description="Helical" evidence="1">
    <location>
        <begin position="138"/>
        <end position="156"/>
    </location>
</feature>
<dbReference type="OrthoDB" id="416867at2"/>
<keyword evidence="1" id="KW-0472">Membrane</keyword>
<evidence type="ECO:0000259" key="2">
    <source>
        <dbReference type="Pfam" id="PF09925"/>
    </source>
</evidence>
<dbReference type="RefSeq" id="WP_015161960.1">
    <property type="nucleotide sequence ID" value="NC_019697.1"/>
</dbReference>
<evidence type="ECO:0000313" key="4">
    <source>
        <dbReference type="Proteomes" id="UP000010366"/>
    </source>
</evidence>
<dbReference type="AlphaFoldDB" id="K9ULA9"/>
<evidence type="ECO:0000256" key="1">
    <source>
        <dbReference type="SAM" id="Phobius"/>
    </source>
</evidence>
<name>K9ULA9_CHAP6</name>
<accession>K9ULA9</accession>
<dbReference type="Pfam" id="PF09925">
    <property type="entry name" value="DUF2157"/>
    <property type="match status" value="1"/>
</dbReference>
<evidence type="ECO:0000313" key="3">
    <source>
        <dbReference type="EMBL" id="AFY95872.1"/>
    </source>
</evidence>
<keyword evidence="1" id="KW-0812">Transmembrane</keyword>
<sequence length="483" mass="54109">MLPTKFRRQLRREADLWAQEGLIDRAIHDRIAQRYQFSDLDVESRNSLITLLMGLGCVLIGIGVLTFVSANWQQLAREWRVGILLGAFICVNLLGFYLWREPAGGKQRFGQGLLLLGALMLGGNMALMGQMFHVRGELFQLLIAWAIGVLLMAYSLRLTSLGILAQILMGMGYWQAYTSGLWSSDRVDIDPNWTYFVFQHMPIAAACLFLPLAYWCRSQAIFTLAGIAIISSFQSNLLQPSMTWASRGIPVINFMLACSVPPLLLWGYGNLSQWWQGNHRNKIGAFPQISRRLGALSLGLTCFTLSFTPFFGVMMASSQARLSAQFLTWDSVVFTIVTIGIWLYLIWQSRNNSRHYPWNWTTTAVGIASCTLAIAIFAQVNAIDTASTSAKPTFLFLLFPAIFWGLLIAVTIVAIRSGLANSDRGAFWFGLGLLSSRIIIWFLMTQNDLMTKSLLFILCGLGIIAVGLWFERHVRNLSEAKVN</sequence>
<feature type="transmembrane region" description="Helical" evidence="1">
    <location>
        <begin position="251"/>
        <end position="272"/>
    </location>
</feature>
<dbReference type="STRING" id="1173020.Cha6605_4964"/>
<feature type="transmembrane region" description="Helical" evidence="1">
    <location>
        <begin position="358"/>
        <end position="382"/>
    </location>
</feature>
<proteinExistence type="predicted"/>
<protein>
    <submittedName>
        <fullName evidence="3">Putative membrane protein (DUF2157)</fullName>
    </submittedName>
</protein>
<feature type="transmembrane region" description="Helical" evidence="1">
    <location>
        <begin position="394"/>
        <end position="415"/>
    </location>
</feature>
<feature type="transmembrane region" description="Helical" evidence="1">
    <location>
        <begin position="194"/>
        <end position="214"/>
    </location>
</feature>
<dbReference type="Proteomes" id="UP000010366">
    <property type="component" value="Chromosome"/>
</dbReference>
<dbReference type="HOGENOM" id="CLU_026976_0_0_3"/>
<dbReference type="EMBL" id="CP003600">
    <property type="protein sequence ID" value="AFY95872.1"/>
    <property type="molecule type" value="Genomic_DNA"/>
</dbReference>
<feature type="transmembrane region" description="Helical" evidence="1">
    <location>
        <begin position="427"/>
        <end position="444"/>
    </location>
</feature>
<dbReference type="KEGG" id="cmp:Cha6605_4964"/>
<reference evidence="3 4" key="1">
    <citation type="submission" date="2012-05" db="EMBL/GenBank/DDBJ databases">
        <title>Finished chromosome of genome of Chamaesiphon sp. PCC 6605.</title>
        <authorList>
            <consortium name="US DOE Joint Genome Institute"/>
            <person name="Gugger M."/>
            <person name="Coursin T."/>
            <person name="Rippka R."/>
            <person name="Tandeau De Marsac N."/>
            <person name="Huntemann M."/>
            <person name="Wei C.-L."/>
            <person name="Han J."/>
            <person name="Detter J.C."/>
            <person name="Han C."/>
            <person name="Tapia R."/>
            <person name="Chen A."/>
            <person name="Kyrpides N."/>
            <person name="Mavromatis K."/>
            <person name="Markowitz V."/>
            <person name="Szeto E."/>
            <person name="Ivanova N."/>
            <person name="Pagani I."/>
            <person name="Pati A."/>
            <person name="Goodwin L."/>
            <person name="Nordberg H.P."/>
            <person name="Cantor M.N."/>
            <person name="Hua S.X."/>
            <person name="Woyke T."/>
            <person name="Kerfeld C.A."/>
        </authorList>
    </citation>
    <scope>NUCLEOTIDE SEQUENCE [LARGE SCALE GENOMIC DNA]</scope>
    <source>
        <strain evidence="4">ATCC 27169 / PCC 6605</strain>
    </source>
</reference>
<dbReference type="InterPro" id="IPR018677">
    <property type="entry name" value="DUF2157"/>
</dbReference>
<organism evidence="3 4">
    <name type="scientific">Chamaesiphon minutus (strain ATCC 27169 / PCC 6605)</name>
    <dbReference type="NCBI Taxonomy" id="1173020"/>
    <lineage>
        <taxon>Bacteria</taxon>
        <taxon>Bacillati</taxon>
        <taxon>Cyanobacteriota</taxon>
        <taxon>Cyanophyceae</taxon>
        <taxon>Gomontiellales</taxon>
        <taxon>Chamaesiphonaceae</taxon>
        <taxon>Chamaesiphon</taxon>
    </lineage>
</organism>
<feature type="transmembrane region" description="Helical" evidence="1">
    <location>
        <begin position="163"/>
        <end position="182"/>
    </location>
</feature>
<feature type="transmembrane region" description="Helical" evidence="1">
    <location>
        <begin position="221"/>
        <end position="239"/>
    </location>
</feature>
<gene>
    <name evidence="3" type="ORF">Cha6605_4964</name>
</gene>
<feature type="transmembrane region" description="Helical" evidence="1">
    <location>
        <begin position="450"/>
        <end position="470"/>
    </location>
</feature>